<name>S8AFM2_DACHA</name>
<dbReference type="EMBL" id="AQGS01000443">
    <property type="protein sequence ID" value="EPS39946.1"/>
    <property type="molecule type" value="Genomic_DNA"/>
</dbReference>
<dbReference type="AlphaFoldDB" id="S8AFM2"/>
<organism evidence="1 2">
    <name type="scientific">Dactylellina haptotyla (strain CBS 200.50)</name>
    <name type="common">Nematode-trapping fungus</name>
    <name type="synonym">Monacrosporium haptotylum</name>
    <dbReference type="NCBI Taxonomy" id="1284197"/>
    <lineage>
        <taxon>Eukaryota</taxon>
        <taxon>Fungi</taxon>
        <taxon>Dikarya</taxon>
        <taxon>Ascomycota</taxon>
        <taxon>Pezizomycotina</taxon>
        <taxon>Orbiliomycetes</taxon>
        <taxon>Orbiliales</taxon>
        <taxon>Orbiliaceae</taxon>
        <taxon>Dactylellina</taxon>
    </lineage>
</organism>
<sequence>MPFTALPIELQTQILAVTCPPWYRPTIRLVCKSWNLLLHNHIKARYRPPFIPPASTIKKIFGPAYNPPVPDTTDFLIHRAVCEFTGILRGHSPDGFNEWTTDATYLQPDDDPLIVADVHRLVKYANDPVFISSREFAQPLRYEVYLGWGNSDAKSLEEARSISANGRQFKMTYKKSALTWRNVMKVKDFVKIWFHWKVRQTRELNVCPVPGGRWVQMVGFWSPWYSDATLAQMERSWRIDVKLVYVESGEEEGLLLLGE</sequence>
<evidence type="ECO:0000313" key="2">
    <source>
        <dbReference type="Proteomes" id="UP000015100"/>
    </source>
</evidence>
<proteinExistence type="predicted"/>
<comment type="caution">
    <text evidence="1">The sequence shown here is derived from an EMBL/GenBank/DDBJ whole genome shotgun (WGS) entry which is preliminary data.</text>
</comment>
<dbReference type="OMA" id="WNISITR"/>
<reference evidence="1 2" key="1">
    <citation type="journal article" date="2013" name="PLoS Genet.">
        <title>Genomic mechanisms accounting for the adaptation to parasitism in nematode-trapping fungi.</title>
        <authorList>
            <person name="Meerupati T."/>
            <person name="Andersson K.M."/>
            <person name="Friman E."/>
            <person name="Kumar D."/>
            <person name="Tunlid A."/>
            <person name="Ahren D."/>
        </authorList>
    </citation>
    <scope>NUCLEOTIDE SEQUENCE [LARGE SCALE GENOMIC DNA]</scope>
    <source>
        <strain evidence="1 2">CBS 200.50</strain>
    </source>
</reference>
<keyword evidence="2" id="KW-1185">Reference proteome</keyword>
<dbReference type="HOGENOM" id="CLU_1073529_0_0_1"/>
<gene>
    <name evidence="1" type="ORF">H072_6389</name>
</gene>
<protein>
    <recommendedName>
        <fullName evidence="3">F-box domain-containing protein</fullName>
    </recommendedName>
</protein>
<dbReference type="OrthoDB" id="5290913at2759"/>
<accession>S8AFM2</accession>
<evidence type="ECO:0008006" key="3">
    <source>
        <dbReference type="Google" id="ProtNLM"/>
    </source>
</evidence>
<reference evidence="2" key="2">
    <citation type="submission" date="2013-04" db="EMBL/GenBank/DDBJ databases">
        <title>Genomic mechanisms accounting for the adaptation to parasitism in nematode-trapping fungi.</title>
        <authorList>
            <person name="Ahren D.G."/>
        </authorList>
    </citation>
    <scope>NUCLEOTIDE SEQUENCE [LARGE SCALE GENOMIC DNA]</scope>
    <source>
        <strain evidence="2">CBS 200.50</strain>
    </source>
</reference>
<dbReference type="Proteomes" id="UP000015100">
    <property type="component" value="Unassembled WGS sequence"/>
</dbReference>
<evidence type="ECO:0000313" key="1">
    <source>
        <dbReference type="EMBL" id="EPS39946.1"/>
    </source>
</evidence>